<gene>
    <name evidence="2" type="ORF">CEK00_09700</name>
    <name evidence="3" type="ORF">CEK00_09755</name>
    <name evidence="1" type="ORF">CEK00_22020</name>
</gene>
<comment type="caution">
    <text evidence="2">The sequence shown here is derived from an EMBL/GenBank/DDBJ whole genome shotgun (WGS) entry which is preliminary data.</text>
</comment>
<keyword evidence="1" id="KW-0614">Plasmid</keyword>
<dbReference type="EMBL" id="NJGC01000009">
    <property type="protein sequence ID" value="PAM71862.1"/>
    <property type="molecule type" value="Genomic_DNA"/>
</dbReference>
<name>A0A270NIF8_STEMA</name>
<evidence type="ECO:0000313" key="2">
    <source>
        <dbReference type="EMBL" id="PAM71853.1"/>
    </source>
</evidence>
<evidence type="ECO:0000313" key="4">
    <source>
        <dbReference type="Proteomes" id="UP000216433"/>
    </source>
</evidence>
<accession>A0A270NIF8</accession>
<dbReference type="EMBL" id="NJGC01000009">
    <property type="protein sequence ID" value="PAM71853.1"/>
    <property type="molecule type" value="Genomic_DNA"/>
</dbReference>
<geneLocation type="plasmid" evidence="1">
    <name>unnamed1</name>
</geneLocation>
<sequence>MLRTVKLSRGKLLLPSMTTPLWTPVTVLSISSACEPSQFSVGERPRNKARSKSTVLVMELLMILALDAIRELALEDGYAVL</sequence>
<proteinExistence type="predicted"/>
<dbReference type="AlphaFoldDB" id="A0A270NIF8"/>
<dbReference type="Proteomes" id="UP000216433">
    <property type="component" value="Unassembled WGS sequence"/>
</dbReference>
<organism evidence="2 4">
    <name type="scientific">Stenotrophomonas maltophilia</name>
    <name type="common">Pseudomonas maltophilia</name>
    <name type="synonym">Xanthomonas maltophilia</name>
    <dbReference type="NCBI Taxonomy" id="40324"/>
    <lineage>
        <taxon>Bacteria</taxon>
        <taxon>Pseudomonadati</taxon>
        <taxon>Pseudomonadota</taxon>
        <taxon>Gammaproteobacteria</taxon>
        <taxon>Lysobacterales</taxon>
        <taxon>Lysobacteraceae</taxon>
        <taxon>Stenotrophomonas</taxon>
        <taxon>Stenotrophomonas maltophilia group</taxon>
    </lineage>
</organism>
<evidence type="ECO:0000313" key="1">
    <source>
        <dbReference type="EMBL" id="PAM64696.1"/>
    </source>
</evidence>
<dbReference type="PROSITE" id="PS51257">
    <property type="entry name" value="PROKAR_LIPOPROTEIN"/>
    <property type="match status" value="1"/>
</dbReference>
<protein>
    <submittedName>
        <fullName evidence="2">Uncharacterized protein</fullName>
    </submittedName>
</protein>
<evidence type="ECO:0000313" key="3">
    <source>
        <dbReference type="EMBL" id="PAM71862.1"/>
    </source>
</evidence>
<reference evidence="2 4" key="1">
    <citation type="submission" date="2017-06" db="EMBL/GenBank/DDBJ databases">
        <title>Genome sequencing and assembly of Stenotrophomonas maltophilia DF07.</title>
        <authorList>
            <person name="Iyer R."/>
        </authorList>
    </citation>
    <scope>NUCLEOTIDE SEQUENCE [LARGE SCALE GENOMIC DNA]</scope>
    <source>
        <strain evidence="2 4">DF07</strain>
        <plasmid evidence="1">unnamed1</plasmid>
    </source>
</reference>
<dbReference type="EMBL" id="NJGC01000149">
    <property type="protein sequence ID" value="PAM64696.1"/>
    <property type="molecule type" value="Genomic_DNA"/>
</dbReference>